<dbReference type="STRING" id="1123071.SAMN02745181_3296"/>
<accession>A0A1M6PU10</accession>
<dbReference type="RefSeq" id="WP_143184837.1">
    <property type="nucleotide sequence ID" value="NZ_FQYR01000005.1"/>
</dbReference>
<proteinExistence type="predicted"/>
<sequence length="123" mass="14767">MKWLAIIFVLSFSSALAEQEVWYNADGEPVRVTEQKEKPEEVYVPPWVRREAEKSQSATDGGKVRWSKSRTSGRYSGNYYLYPGFYRWGYPRYDYHCRRPHYHYGGRWGFYYRGSGVSIHYRR</sequence>
<keyword evidence="1" id="KW-0732">Signal</keyword>
<dbReference type="InParanoid" id="A0A1M6PU10"/>
<feature type="chain" id="PRO_5013087720" description="YXWGXW repeat-containing protein" evidence="1">
    <location>
        <begin position="18"/>
        <end position="123"/>
    </location>
</feature>
<evidence type="ECO:0000256" key="1">
    <source>
        <dbReference type="SAM" id="SignalP"/>
    </source>
</evidence>
<dbReference type="AlphaFoldDB" id="A0A1M6PU10"/>
<keyword evidence="3" id="KW-1185">Reference proteome</keyword>
<evidence type="ECO:0000313" key="3">
    <source>
        <dbReference type="Proteomes" id="UP000184510"/>
    </source>
</evidence>
<feature type="signal peptide" evidence="1">
    <location>
        <begin position="1"/>
        <end position="17"/>
    </location>
</feature>
<protein>
    <recommendedName>
        <fullName evidence="4">YXWGXW repeat-containing protein</fullName>
    </recommendedName>
</protein>
<reference evidence="2 3" key="1">
    <citation type="submission" date="2016-11" db="EMBL/GenBank/DDBJ databases">
        <authorList>
            <person name="Jaros S."/>
            <person name="Januszkiewicz K."/>
            <person name="Wedrychowicz H."/>
        </authorList>
    </citation>
    <scope>NUCLEOTIDE SEQUENCE [LARGE SCALE GENOMIC DNA]</scope>
    <source>
        <strain evidence="2 3">DSM 18772</strain>
    </source>
</reference>
<dbReference type="Proteomes" id="UP000184510">
    <property type="component" value="Unassembled WGS sequence"/>
</dbReference>
<evidence type="ECO:0008006" key="4">
    <source>
        <dbReference type="Google" id="ProtNLM"/>
    </source>
</evidence>
<name>A0A1M6PU10_9BACT</name>
<gene>
    <name evidence="2" type="ORF">SAMN02745181_3296</name>
</gene>
<organism evidence="2 3">
    <name type="scientific">Rubritalea squalenifaciens DSM 18772</name>
    <dbReference type="NCBI Taxonomy" id="1123071"/>
    <lineage>
        <taxon>Bacteria</taxon>
        <taxon>Pseudomonadati</taxon>
        <taxon>Verrucomicrobiota</taxon>
        <taxon>Verrucomicrobiia</taxon>
        <taxon>Verrucomicrobiales</taxon>
        <taxon>Rubritaleaceae</taxon>
        <taxon>Rubritalea</taxon>
    </lineage>
</organism>
<dbReference type="EMBL" id="FQYR01000005">
    <property type="protein sequence ID" value="SHK11386.1"/>
    <property type="molecule type" value="Genomic_DNA"/>
</dbReference>
<evidence type="ECO:0000313" key="2">
    <source>
        <dbReference type="EMBL" id="SHK11386.1"/>
    </source>
</evidence>